<feature type="chain" id="PRO_5007896570" description="chitinase" evidence="6">
    <location>
        <begin position="18"/>
        <end position="1152"/>
    </location>
</feature>
<accession>A0A168EU87</accession>
<dbReference type="Pfam" id="PF00187">
    <property type="entry name" value="Chitin_bind_1"/>
    <property type="match status" value="1"/>
</dbReference>
<dbReference type="InterPro" id="IPR029070">
    <property type="entry name" value="Chitinase_insertion_sf"/>
</dbReference>
<keyword evidence="9" id="KW-0378">Hydrolase</keyword>
<feature type="region of interest" description="Disordered" evidence="5">
    <location>
        <begin position="1006"/>
        <end position="1033"/>
    </location>
</feature>
<dbReference type="SUPFAM" id="SSF54556">
    <property type="entry name" value="Chitinase insertion domain"/>
    <property type="match status" value="1"/>
</dbReference>
<dbReference type="InterPro" id="IPR001002">
    <property type="entry name" value="Chitin-bd_1"/>
</dbReference>
<feature type="disulfide bond" evidence="4">
    <location>
        <begin position="134"/>
        <end position="148"/>
    </location>
</feature>
<keyword evidence="3 4" id="KW-0147">Chitin-binding</keyword>
<name>A0A168EU87_CORFA</name>
<evidence type="ECO:0000256" key="6">
    <source>
        <dbReference type="SAM" id="SignalP"/>
    </source>
</evidence>
<dbReference type="InterPro" id="IPR001223">
    <property type="entry name" value="Glyco_hydro18_cat"/>
</dbReference>
<feature type="compositionally biased region" description="Basic and acidic residues" evidence="5">
    <location>
        <begin position="750"/>
        <end position="774"/>
    </location>
</feature>
<evidence type="ECO:0000259" key="8">
    <source>
        <dbReference type="PROSITE" id="PS51910"/>
    </source>
</evidence>
<dbReference type="GO" id="GO:0005975">
    <property type="term" value="P:carbohydrate metabolic process"/>
    <property type="evidence" value="ECO:0007669"/>
    <property type="project" value="InterPro"/>
</dbReference>
<dbReference type="Gene3D" id="3.30.60.10">
    <property type="entry name" value="Endochitinase-like"/>
    <property type="match status" value="1"/>
</dbReference>
<dbReference type="InterPro" id="IPR011583">
    <property type="entry name" value="Chitinase_II/V-like_cat"/>
</dbReference>
<dbReference type="GO" id="GO:0008061">
    <property type="term" value="F:chitin binding"/>
    <property type="evidence" value="ECO:0007669"/>
    <property type="project" value="UniProtKB-UniRule"/>
</dbReference>
<dbReference type="EMBL" id="AZHB01000001">
    <property type="protein sequence ID" value="OAA74233.1"/>
    <property type="molecule type" value="Genomic_DNA"/>
</dbReference>
<keyword evidence="6" id="KW-0732">Signal</keyword>
<dbReference type="SUPFAM" id="SSF51445">
    <property type="entry name" value="(Trans)glycosidases"/>
    <property type="match status" value="1"/>
</dbReference>
<comment type="caution">
    <text evidence="9">The sequence shown here is derived from an EMBL/GenBank/DDBJ whole genome shotgun (WGS) entry which is preliminary data.</text>
</comment>
<gene>
    <name evidence="9" type="ORF">ISF_01134</name>
</gene>
<dbReference type="EC" id="3.2.1.14" evidence="2"/>
<dbReference type="PANTHER" id="PTHR11177">
    <property type="entry name" value="CHITINASE"/>
    <property type="match status" value="1"/>
</dbReference>
<proteinExistence type="inferred from homology"/>
<dbReference type="InterPro" id="IPR050314">
    <property type="entry name" value="Glycosyl_Hydrlase_18"/>
</dbReference>
<evidence type="ECO:0000313" key="10">
    <source>
        <dbReference type="Proteomes" id="UP000076744"/>
    </source>
</evidence>
<evidence type="ECO:0000313" key="9">
    <source>
        <dbReference type="EMBL" id="OAA74233.1"/>
    </source>
</evidence>
<dbReference type="Gene3D" id="3.10.50.10">
    <property type="match status" value="1"/>
</dbReference>
<dbReference type="InterPro" id="IPR018371">
    <property type="entry name" value="Chitin-binding_1_CS"/>
</dbReference>
<dbReference type="SMART" id="SM00270">
    <property type="entry name" value="ChtBD1"/>
    <property type="match status" value="2"/>
</dbReference>
<dbReference type="SUPFAM" id="SSF57016">
    <property type="entry name" value="Plant lectins/antimicrobial peptides"/>
    <property type="match status" value="1"/>
</dbReference>
<keyword evidence="10" id="KW-1185">Reference proteome</keyword>
<dbReference type="OrthoDB" id="73875at2759"/>
<dbReference type="Gene3D" id="3.20.20.80">
    <property type="entry name" value="Glycosidases"/>
    <property type="match status" value="1"/>
</dbReference>
<keyword evidence="4" id="KW-1015">Disulfide bond</keyword>
<feature type="signal peptide" evidence="6">
    <location>
        <begin position="1"/>
        <end position="17"/>
    </location>
</feature>
<feature type="compositionally biased region" description="Basic and acidic residues" evidence="5">
    <location>
        <begin position="1016"/>
        <end position="1031"/>
    </location>
</feature>
<dbReference type="InterPro" id="IPR036861">
    <property type="entry name" value="Endochitinase-like_sf"/>
</dbReference>
<dbReference type="CDD" id="cd11618">
    <property type="entry name" value="ChtBD1_1"/>
    <property type="match status" value="1"/>
</dbReference>
<protein>
    <recommendedName>
        <fullName evidence="2">chitinase</fullName>
        <ecNumber evidence="2">3.2.1.14</ecNumber>
    </recommendedName>
</protein>
<feature type="region of interest" description="Disordered" evidence="5">
    <location>
        <begin position="750"/>
        <end position="781"/>
    </location>
</feature>
<reference evidence="9 10" key="1">
    <citation type="journal article" date="2016" name="Genome Biol. Evol.">
        <title>Divergent and convergent evolution of fungal pathogenicity.</title>
        <authorList>
            <person name="Shang Y."/>
            <person name="Xiao G."/>
            <person name="Zheng P."/>
            <person name="Cen K."/>
            <person name="Zhan S."/>
            <person name="Wang C."/>
        </authorList>
    </citation>
    <scope>NUCLEOTIDE SEQUENCE [LARGE SCALE GENOMIC DNA]</scope>
    <source>
        <strain evidence="9 10">ARSEF 2679</strain>
    </source>
</reference>
<sequence>MRFPFLGYAALVSVALAQSRSALVWPRNATKLSSGDGLTEVVFLSNETRPHSSPEESSDRAAAFYRVQTDWQLPEGTCNEQIPCANGACCSKATKLCGYSPKECGADCVSNCNAKAECGQYGAPGKQKCPLGVCCSEFGFCGSTADFCEKNCQKDFGGCGKVKRPSCGTDSGTADKLSIGYYESWANTRKCQSVSPEDLNLGGFTHLNFAFVFFHPQTYEIVPMDKNAGDLLHRFTKLKEKKPGLQTWVSVGGWSFNDPGPYQTAFSDMARTREGRQKFIDGLITFMDTYGFDGADLDWEYPTADDRGGRPDDTANFVQLSADISTAFAGVYGYTITLPASYWYLQHFDLAKHQESVNWFNIMSYDLHGVWDGASKAIGPKVAPHTNVTEMELGLDLLWRAGVKPEKVVLGQGYYGRSFTLSDPSCNKPNGVCTFSGGANEGPCSGASGVLTLQEIKDIVKKKDLKPVYDKEAGVKWVTWDSNQWVSYDDEETLPHKRDLANDRCLGGLMVWAIDQVDQKEKSLAYPEGLSEEEIEAAEAMYQDEAAQGVCYTTKCDQKCDTGDHEASQMSGQPGQLSTMERCEKGKFRRLCCLKGSTMGTCRWRGYRGLGLSCTGGCGEGETELTQNTNHHSDKEDQTCSGGTQSYCCKGFKPPITKEQVTDKIKDKAKDAAIDIAEAAALELAATAFCRVAITALLTPLAAIPVVGWIIRLALQAAVPALSKLCAKGIAKAGKSVFKFRGKEYDVKLDKPLKPKNERKPSEKPEKRPSRTQECKNGGKNRLKARALATKTTTTTTFLQPTQVVVTKTCGGNTAAQACLHYSSVMSRNPALSSMTCIERRGVQEGGLRAVKVQYSKDHHTDWIKGWLQLPDLLCERDEFPPAAIWQARDKSIWIRYLPQTENGSAGQLFKNVCPDKISLSRVGINNGRVVRQGCRDWLIRTETVQAIDTIFVLKFARMPALADAGLTENPCWPSTLVDDPGFALNLNDAWYQEAPNRGRRVHKKFYPNPPGPDYTQDKVNKPGWGKRDLTGLDPGDIYVDEGNSSRRASEEELLEDFGFMKCSGDCSSEMADLGFASLPILQSSPTPTPKGVTAETTPASADAAASTTLAKVMRVVASTATAAAEAMITGVADLASLEEGIDERETNLVLW</sequence>
<dbReference type="InterPro" id="IPR017853">
    <property type="entry name" value="GH"/>
</dbReference>
<dbReference type="SMART" id="SM00636">
    <property type="entry name" value="Glyco_18"/>
    <property type="match status" value="1"/>
</dbReference>
<organism evidence="9 10">
    <name type="scientific">Cordyceps fumosorosea (strain ARSEF 2679)</name>
    <name type="common">Isaria fumosorosea</name>
    <dbReference type="NCBI Taxonomy" id="1081104"/>
    <lineage>
        <taxon>Eukaryota</taxon>
        <taxon>Fungi</taxon>
        <taxon>Dikarya</taxon>
        <taxon>Ascomycota</taxon>
        <taxon>Pezizomycotina</taxon>
        <taxon>Sordariomycetes</taxon>
        <taxon>Hypocreomycetidae</taxon>
        <taxon>Hypocreales</taxon>
        <taxon>Cordycipitaceae</taxon>
        <taxon>Cordyceps</taxon>
    </lineage>
</organism>
<feature type="disulfide bond" evidence="4">
    <location>
        <begin position="129"/>
        <end position="141"/>
    </location>
</feature>
<dbReference type="PROSITE" id="PS51910">
    <property type="entry name" value="GH18_2"/>
    <property type="match status" value="1"/>
</dbReference>
<feature type="domain" description="Chitin-binding type-1" evidence="7">
    <location>
        <begin position="115"/>
        <end position="161"/>
    </location>
</feature>
<dbReference type="PANTHER" id="PTHR11177:SF333">
    <property type="entry name" value="CHITINASE"/>
    <property type="match status" value="1"/>
</dbReference>
<dbReference type="STRING" id="1081104.A0A168EU87"/>
<dbReference type="RefSeq" id="XP_018709191.1">
    <property type="nucleotide sequence ID" value="XM_018844741.1"/>
</dbReference>
<comment type="similarity">
    <text evidence="1">Belongs to the glycosyl hydrolase 18 family. Chitinase class V subfamily.</text>
</comment>
<evidence type="ECO:0000256" key="4">
    <source>
        <dbReference type="PROSITE-ProRule" id="PRU00261"/>
    </source>
</evidence>
<dbReference type="GO" id="GO:0008843">
    <property type="term" value="F:endochitinase activity"/>
    <property type="evidence" value="ECO:0007669"/>
    <property type="project" value="UniProtKB-EC"/>
</dbReference>
<dbReference type="Proteomes" id="UP000076744">
    <property type="component" value="Unassembled WGS sequence"/>
</dbReference>
<dbReference type="PROSITE" id="PS00026">
    <property type="entry name" value="CHIT_BIND_I_1"/>
    <property type="match status" value="1"/>
</dbReference>
<evidence type="ECO:0000259" key="7">
    <source>
        <dbReference type="PROSITE" id="PS50941"/>
    </source>
</evidence>
<dbReference type="GeneID" id="30017426"/>
<evidence type="ECO:0000256" key="1">
    <source>
        <dbReference type="ARBA" id="ARBA00008682"/>
    </source>
</evidence>
<dbReference type="PROSITE" id="PS50941">
    <property type="entry name" value="CHIT_BIND_I_2"/>
    <property type="match status" value="1"/>
</dbReference>
<evidence type="ECO:0000256" key="5">
    <source>
        <dbReference type="SAM" id="MobiDB-lite"/>
    </source>
</evidence>
<evidence type="ECO:0000256" key="2">
    <source>
        <dbReference type="ARBA" id="ARBA00012729"/>
    </source>
</evidence>
<dbReference type="AlphaFoldDB" id="A0A168EU87"/>
<comment type="caution">
    <text evidence="4">Lacks conserved residue(s) required for the propagation of feature annotation.</text>
</comment>
<dbReference type="Pfam" id="PF00704">
    <property type="entry name" value="Glyco_hydro_18"/>
    <property type="match status" value="1"/>
</dbReference>
<evidence type="ECO:0000256" key="3">
    <source>
        <dbReference type="ARBA" id="ARBA00022669"/>
    </source>
</evidence>
<feature type="domain" description="GH18" evidence="8">
    <location>
        <begin position="176"/>
        <end position="533"/>
    </location>
</feature>